<dbReference type="GO" id="GO:0003677">
    <property type="term" value="F:DNA binding"/>
    <property type="evidence" value="ECO:0007669"/>
    <property type="project" value="UniProtKB-KW"/>
</dbReference>
<reference evidence="15 16" key="1">
    <citation type="submission" date="2018-08" db="EMBL/GenBank/DDBJ databases">
        <title>Streptomyces NEAU-D10 sp. nov., a novel Actinomycete isolated from soil.</title>
        <authorList>
            <person name="Jin L."/>
        </authorList>
    </citation>
    <scope>NUCLEOTIDE SEQUENCE [LARGE SCALE GENOMIC DNA]</scope>
    <source>
        <strain evidence="15 16">NEAU-D10</strain>
    </source>
</reference>
<dbReference type="GO" id="GO:0004518">
    <property type="term" value="F:nuclease activity"/>
    <property type="evidence" value="ECO:0007669"/>
    <property type="project" value="UniProtKB-KW"/>
</dbReference>
<accession>A0A371Q3F9</accession>
<keyword evidence="6" id="KW-0228">DNA excision</keyword>
<keyword evidence="3" id="KW-0677">Repeat</keyword>
<evidence type="ECO:0000256" key="8">
    <source>
        <dbReference type="ARBA" id="ARBA00022881"/>
    </source>
</evidence>
<keyword evidence="9" id="KW-0238">DNA-binding</keyword>
<dbReference type="EMBL" id="QUAC01000145">
    <property type="protein sequence ID" value="REK88883.1"/>
    <property type="molecule type" value="Genomic_DNA"/>
</dbReference>
<evidence type="ECO:0000256" key="11">
    <source>
        <dbReference type="ARBA" id="ARBA00038000"/>
    </source>
</evidence>
<comment type="subcellular location">
    <subcellularLocation>
        <location evidence="1">Cytoplasm</location>
    </subcellularLocation>
</comment>
<keyword evidence="10" id="KW-0234">DNA repair</keyword>
<evidence type="ECO:0000313" key="16">
    <source>
        <dbReference type="Proteomes" id="UP000262477"/>
    </source>
</evidence>
<evidence type="ECO:0000256" key="12">
    <source>
        <dbReference type="ARBA" id="ARBA00039316"/>
    </source>
</evidence>
<organism evidence="15 16">
    <name type="scientific">Streptomyces inhibens</name>
    <dbReference type="NCBI Taxonomy" id="2293571"/>
    <lineage>
        <taxon>Bacteria</taxon>
        <taxon>Bacillati</taxon>
        <taxon>Actinomycetota</taxon>
        <taxon>Actinomycetes</taxon>
        <taxon>Kitasatosporales</taxon>
        <taxon>Streptomycetaceae</taxon>
        <taxon>Streptomyces</taxon>
    </lineage>
</organism>
<keyword evidence="16" id="KW-1185">Reference proteome</keyword>
<keyword evidence="4" id="KW-0547">Nucleotide-binding</keyword>
<proteinExistence type="inferred from homology"/>
<evidence type="ECO:0000313" key="15">
    <source>
        <dbReference type="EMBL" id="REK88883.1"/>
    </source>
</evidence>
<feature type="domain" description="ABC transporter" evidence="14">
    <location>
        <begin position="17"/>
        <end position="475"/>
    </location>
</feature>
<dbReference type="SUPFAM" id="SSF52540">
    <property type="entry name" value="P-loop containing nucleoside triphosphate hydrolases"/>
    <property type="match status" value="2"/>
</dbReference>
<protein>
    <recommendedName>
        <fullName evidence="12">UvrABC system protein A</fullName>
    </recommendedName>
    <alternativeName>
        <fullName evidence="13">Excinuclease ABC subunit A</fullName>
    </alternativeName>
</protein>
<dbReference type="AlphaFoldDB" id="A0A371Q3F9"/>
<dbReference type="GO" id="GO:0005737">
    <property type="term" value="C:cytoplasm"/>
    <property type="evidence" value="ECO:0007669"/>
    <property type="project" value="UniProtKB-SubCell"/>
</dbReference>
<evidence type="ECO:0000259" key="14">
    <source>
        <dbReference type="PROSITE" id="PS50893"/>
    </source>
</evidence>
<dbReference type="PANTHER" id="PTHR43152">
    <property type="entry name" value="UVRABC SYSTEM PROTEIN A"/>
    <property type="match status" value="1"/>
</dbReference>
<evidence type="ECO:0000256" key="2">
    <source>
        <dbReference type="ARBA" id="ARBA00022490"/>
    </source>
</evidence>
<keyword evidence="7" id="KW-0067">ATP-binding</keyword>
<comment type="caution">
    <text evidence="15">The sequence shown here is derived from an EMBL/GenBank/DDBJ whole genome shotgun (WGS) entry which is preliminary data.</text>
</comment>
<comment type="similarity">
    <text evidence="11">Belongs to the ABC transporter superfamily. UvrA family.</text>
</comment>
<evidence type="ECO:0000256" key="10">
    <source>
        <dbReference type="ARBA" id="ARBA00023204"/>
    </source>
</evidence>
<dbReference type="GO" id="GO:0016887">
    <property type="term" value="F:ATP hydrolysis activity"/>
    <property type="evidence" value="ECO:0007669"/>
    <property type="project" value="InterPro"/>
</dbReference>
<evidence type="ECO:0000256" key="6">
    <source>
        <dbReference type="ARBA" id="ARBA00022769"/>
    </source>
</evidence>
<dbReference type="PROSITE" id="PS50893">
    <property type="entry name" value="ABC_TRANSPORTER_2"/>
    <property type="match status" value="2"/>
</dbReference>
<sequence>MSMATRTDTQSPALHTADSHDLIRVHGARENNLKDVSIEIPKRRLTVFTGVSGSGKSSLVFNTIAAESQRLINETYSAFVQGFMPTLARPEVDVLEGLTTAIIVDQQRMGADPRSTVGTATDANAMLRILFSRLGQPHIGPPSAYAFNVPSVRASGAITVERGAKKAVKATFNRTGGMCPRCEGRGTVSDIDLTQLYDDGKSLNEGALTIPGYSMDGWYGRIFGGCGFFDPDKPIRKYTKKELHDLLHKEPTKIKVDGINLTYEGLIPKIQKSMLSKDIDALQPHVRAFVERAMTFTVCPECDGTRLSEAARSSTIKGISIADACAMQISDLAEWVRGLDEPSVAPLLAKLQHTLKSFVEIGLGYLSLDRPSGTLSGGEAQRVKMIRHLGSSLTDTTYVFDEPTIGLHPHDIQRMNDLLLRLRDKGNTVLVVEHKPETITIADHVVDLGPGAGTAGGSVCFEGTVEGLRASGTITGRHFDDRAVLKETVRTPAGTLEIRGATTHNLQDVDVDIPLGVLTVVTGVAGSGKSSLVHGSIPAGEGVVSVDQSPIRGSRRSNPATYTGLLDPIRKAFAKANGVKPALFSANSEGACPTCNGAGVIYTDLAMMAGVATTCEECEGKRFQASVLDHHLGGRDISEVLAMSVTEAEEFFGAGEAHTPAAHRILGRLADVGLGYLSLGQPLTTLSGGERQRLKLATHMAEKGGVYVLDEPTAGLHLADVEQLLGLLDRLVDSGKSVIVVEHHQAVMAHADWIIDLGPGAGHDGGKIVFEGTPADLVAASSTLTGEHLAAYVGT</sequence>
<dbReference type="Gene3D" id="3.40.50.300">
    <property type="entry name" value="P-loop containing nucleotide triphosphate hydrolases"/>
    <property type="match status" value="2"/>
</dbReference>
<keyword evidence="5" id="KW-0227">DNA damage</keyword>
<dbReference type="OrthoDB" id="9809851at2"/>
<dbReference type="GO" id="GO:0005524">
    <property type="term" value="F:ATP binding"/>
    <property type="evidence" value="ECO:0007669"/>
    <property type="project" value="UniProtKB-KW"/>
</dbReference>
<dbReference type="Gene3D" id="1.10.8.280">
    <property type="entry name" value="ABC transporter ATPase domain-like"/>
    <property type="match status" value="1"/>
</dbReference>
<gene>
    <name evidence="15" type="ORF">DY245_18595</name>
</gene>
<dbReference type="GO" id="GO:0006281">
    <property type="term" value="P:DNA repair"/>
    <property type="evidence" value="ECO:0007669"/>
    <property type="project" value="UniProtKB-KW"/>
</dbReference>
<evidence type="ECO:0000256" key="5">
    <source>
        <dbReference type="ARBA" id="ARBA00022763"/>
    </source>
</evidence>
<keyword evidence="8" id="KW-0267">Excision nuclease</keyword>
<evidence type="ECO:0000256" key="3">
    <source>
        <dbReference type="ARBA" id="ARBA00022737"/>
    </source>
</evidence>
<feature type="domain" description="ABC transporter" evidence="14">
    <location>
        <begin position="489"/>
        <end position="784"/>
    </location>
</feature>
<dbReference type="Pfam" id="PF00005">
    <property type="entry name" value="ABC_tran"/>
    <property type="match status" value="1"/>
</dbReference>
<dbReference type="RefSeq" id="WP_128508374.1">
    <property type="nucleotide sequence ID" value="NZ_QUAC01000145.1"/>
</dbReference>
<evidence type="ECO:0000256" key="13">
    <source>
        <dbReference type="ARBA" id="ARBA00042156"/>
    </source>
</evidence>
<dbReference type="Proteomes" id="UP000262477">
    <property type="component" value="Unassembled WGS sequence"/>
</dbReference>
<evidence type="ECO:0000256" key="1">
    <source>
        <dbReference type="ARBA" id="ARBA00004496"/>
    </source>
</evidence>
<dbReference type="Gene3D" id="1.20.1580.10">
    <property type="entry name" value="ABC transporter ATPase like domain"/>
    <property type="match status" value="2"/>
</dbReference>
<dbReference type="InterPro" id="IPR027417">
    <property type="entry name" value="P-loop_NTPase"/>
</dbReference>
<evidence type="ECO:0000256" key="4">
    <source>
        <dbReference type="ARBA" id="ARBA00022741"/>
    </source>
</evidence>
<evidence type="ECO:0000256" key="7">
    <source>
        <dbReference type="ARBA" id="ARBA00022840"/>
    </source>
</evidence>
<name>A0A371Q3F9_STRIH</name>
<dbReference type="InterPro" id="IPR003439">
    <property type="entry name" value="ABC_transporter-like_ATP-bd"/>
</dbReference>
<evidence type="ECO:0000256" key="9">
    <source>
        <dbReference type="ARBA" id="ARBA00023125"/>
    </source>
</evidence>
<keyword evidence="2" id="KW-0963">Cytoplasm</keyword>
<dbReference type="PANTHER" id="PTHR43152:SF2">
    <property type="entry name" value="DRUG RESISTANCE ABC TRANSPORTER"/>
    <property type="match status" value="1"/>
</dbReference>